<protein>
    <submittedName>
        <fullName evidence="2">Uncharacterized protein</fullName>
    </submittedName>
</protein>
<dbReference type="EMBL" id="JBBNAG010000001">
    <property type="protein sequence ID" value="KAK9166583.1"/>
    <property type="molecule type" value="Genomic_DNA"/>
</dbReference>
<name>A0AAP0Q4A8_9MAGN</name>
<keyword evidence="1" id="KW-0472">Membrane</keyword>
<organism evidence="2 3">
    <name type="scientific">Stephania cephalantha</name>
    <dbReference type="NCBI Taxonomy" id="152367"/>
    <lineage>
        <taxon>Eukaryota</taxon>
        <taxon>Viridiplantae</taxon>
        <taxon>Streptophyta</taxon>
        <taxon>Embryophyta</taxon>
        <taxon>Tracheophyta</taxon>
        <taxon>Spermatophyta</taxon>
        <taxon>Magnoliopsida</taxon>
        <taxon>Ranunculales</taxon>
        <taxon>Menispermaceae</taxon>
        <taxon>Menispermoideae</taxon>
        <taxon>Cissampelideae</taxon>
        <taxon>Stephania</taxon>
    </lineage>
</organism>
<feature type="transmembrane region" description="Helical" evidence="1">
    <location>
        <begin position="12"/>
        <end position="34"/>
    </location>
</feature>
<evidence type="ECO:0000313" key="2">
    <source>
        <dbReference type="EMBL" id="KAK9166583.1"/>
    </source>
</evidence>
<proteinExistence type="predicted"/>
<evidence type="ECO:0000313" key="3">
    <source>
        <dbReference type="Proteomes" id="UP001419268"/>
    </source>
</evidence>
<comment type="caution">
    <text evidence="2">The sequence shown here is derived from an EMBL/GenBank/DDBJ whole genome shotgun (WGS) entry which is preliminary data.</text>
</comment>
<dbReference type="AlphaFoldDB" id="A0AAP0Q4A8"/>
<gene>
    <name evidence="2" type="ORF">Scep_001774</name>
</gene>
<dbReference type="Proteomes" id="UP001419268">
    <property type="component" value="Unassembled WGS sequence"/>
</dbReference>
<reference evidence="2 3" key="1">
    <citation type="submission" date="2024-01" db="EMBL/GenBank/DDBJ databases">
        <title>Genome assemblies of Stephania.</title>
        <authorList>
            <person name="Yang L."/>
        </authorList>
    </citation>
    <scope>NUCLEOTIDE SEQUENCE [LARGE SCALE GENOMIC DNA]</scope>
    <source>
        <strain evidence="2">JXDWG</strain>
        <tissue evidence="2">Leaf</tissue>
    </source>
</reference>
<sequence>MVYEVSSYSSTLRIVFIQTLHLLSLVSSHLIGILRLKMEKIKHQGTCITTWAVERHLQTSFNCERIRSYLNHLQGDPMLWEPQKLRSKFVWCVKFYMKTRDERTRLEDCGDYFHVLKYNFLVLNCLYIYIYCFGILWGDCRM</sequence>
<feature type="transmembrane region" description="Helical" evidence="1">
    <location>
        <begin position="120"/>
        <end position="138"/>
    </location>
</feature>
<keyword evidence="3" id="KW-1185">Reference proteome</keyword>
<evidence type="ECO:0000256" key="1">
    <source>
        <dbReference type="SAM" id="Phobius"/>
    </source>
</evidence>
<keyword evidence="1" id="KW-0812">Transmembrane</keyword>
<keyword evidence="1" id="KW-1133">Transmembrane helix</keyword>
<accession>A0AAP0Q4A8</accession>